<protein>
    <submittedName>
        <fullName evidence="1">Uncharacterized protein</fullName>
    </submittedName>
</protein>
<sequence length="74" mass="8414">MQSANLAQSFTVKCNLSFEPNFDWFLHIGAFIHPLDVLVVPCITKKLLSINRLMFGYLVDGFSKKGKKKKMGHN</sequence>
<dbReference type="EMBL" id="JARYMX010000001">
    <property type="protein sequence ID" value="KAJ9566626.1"/>
    <property type="molecule type" value="Genomic_DNA"/>
</dbReference>
<reference evidence="1" key="1">
    <citation type="submission" date="2023-03" db="EMBL/GenBank/DDBJ databases">
        <title>Chromosome-scale reference genome and RAD-based genetic map of yellow starthistle (Centaurea solstitialis) reveal putative structural variation and QTLs associated with invader traits.</title>
        <authorList>
            <person name="Reatini B."/>
            <person name="Cang F.A."/>
            <person name="Jiang Q."/>
            <person name="Mckibben M.T.W."/>
            <person name="Barker M.S."/>
            <person name="Rieseberg L.H."/>
            <person name="Dlugosch K.M."/>
        </authorList>
    </citation>
    <scope>NUCLEOTIDE SEQUENCE</scope>
    <source>
        <strain evidence="1">CAN-66</strain>
        <tissue evidence="1">Leaf</tissue>
    </source>
</reference>
<evidence type="ECO:0000313" key="1">
    <source>
        <dbReference type="EMBL" id="KAJ9566626.1"/>
    </source>
</evidence>
<accession>A0AA38U5T5</accession>
<dbReference type="AlphaFoldDB" id="A0AA38U5T5"/>
<evidence type="ECO:0000313" key="2">
    <source>
        <dbReference type="Proteomes" id="UP001172457"/>
    </source>
</evidence>
<proteinExistence type="predicted"/>
<comment type="caution">
    <text evidence="1">The sequence shown here is derived from an EMBL/GenBank/DDBJ whole genome shotgun (WGS) entry which is preliminary data.</text>
</comment>
<name>A0AA38U5T5_9ASTR</name>
<keyword evidence="2" id="KW-1185">Reference proteome</keyword>
<gene>
    <name evidence="1" type="ORF">OSB04_002592</name>
</gene>
<dbReference type="Proteomes" id="UP001172457">
    <property type="component" value="Chromosome 1"/>
</dbReference>
<organism evidence="1 2">
    <name type="scientific">Centaurea solstitialis</name>
    <name type="common">yellow star-thistle</name>
    <dbReference type="NCBI Taxonomy" id="347529"/>
    <lineage>
        <taxon>Eukaryota</taxon>
        <taxon>Viridiplantae</taxon>
        <taxon>Streptophyta</taxon>
        <taxon>Embryophyta</taxon>
        <taxon>Tracheophyta</taxon>
        <taxon>Spermatophyta</taxon>
        <taxon>Magnoliopsida</taxon>
        <taxon>eudicotyledons</taxon>
        <taxon>Gunneridae</taxon>
        <taxon>Pentapetalae</taxon>
        <taxon>asterids</taxon>
        <taxon>campanulids</taxon>
        <taxon>Asterales</taxon>
        <taxon>Asteraceae</taxon>
        <taxon>Carduoideae</taxon>
        <taxon>Cardueae</taxon>
        <taxon>Centaureinae</taxon>
        <taxon>Centaurea</taxon>
    </lineage>
</organism>